<reference evidence="2" key="1">
    <citation type="submission" date="2018-05" db="EMBL/GenBank/DDBJ databases">
        <authorList>
            <person name="Lanie J.A."/>
            <person name="Ng W.-L."/>
            <person name="Kazmierczak K.M."/>
            <person name="Andrzejewski T.M."/>
            <person name="Davidsen T.M."/>
            <person name="Wayne K.J."/>
            <person name="Tettelin H."/>
            <person name="Glass J.I."/>
            <person name="Rusch D."/>
            <person name="Podicherti R."/>
            <person name="Tsui H.-C.T."/>
            <person name="Winkler M.E."/>
        </authorList>
    </citation>
    <scope>NUCLEOTIDE SEQUENCE</scope>
</reference>
<name>A0A383EJG8_9ZZZZ</name>
<dbReference type="AlphaFoldDB" id="A0A383EJG8"/>
<organism evidence="2">
    <name type="scientific">marine metagenome</name>
    <dbReference type="NCBI Taxonomy" id="408172"/>
    <lineage>
        <taxon>unclassified sequences</taxon>
        <taxon>metagenomes</taxon>
        <taxon>ecological metagenomes</taxon>
    </lineage>
</organism>
<feature type="compositionally biased region" description="Basic and acidic residues" evidence="1">
    <location>
        <begin position="18"/>
        <end position="41"/>
    </location>
</feature>
<accession>A0A383EJG8</accession>
<evidence type="ECO:0000256" key="1">
    <source>
        <dbReference type="SAM" id="MobiDB-lite"/>
    </source>
</evidence>
<dbReference type="EMBL" id="UINC01226341">
    <property type="protein sequence ID" value="SVE56789.1"/>
    <property type="molecule type" value="Genomic_DNA"/>
</dbReference>
<protein>
    <submittedName>
        <fullName evidence="2">Uncharacterized protein</fullName>
    </submittedName>
</protein>
<proteinExistence type="predicted"/>
<feature type="region of interest" description="Disordered" evidence="1">
    <location>
        <begin position="1"/>
        <end position="41"/>
    </location>
</feature>
<evidence type="ECO:0000313" key="2">
    <source>
        <dbReference type="EMBL" id="SVE56789.1"/>
    </source>
</evidence>
<sequence length="41" mass="5032">MYEGKEESMSSVKTQDTNQDKDMHEKYNKEDSDFCRRRAQW</sequence>
<gene>
    <name evidence="2" type="ORF">METZ01_LOCUS509643</name>
</gene>